<dbReference type="Pfam" id="PF07963">
    <property type="entry name" value="N_methyl"/>
    <property type="match status" value="1"/>
</dbReference>
<protein>
    <recommendedName>
        <fullName evidence="4">Type II secretion system protein</fullName>
    </recommendedName>
</protein>
<feature type="transmembrane region" description="Helical" evidence="1">
    <location>
        <begin position="30"/>
        <end position="51"/>
    </location>
</feature>
<sequence>MGHYKKNKIDFMFYVSGFKFYKNGFSLLELIFYIGILAIVMLILGGIFISLNRGRGQAETYSEVNSNMLFIIEKISQDLRAASSSAAIIAPSSTSTATNTLTVVAGTSTVSYATSTSGQLIRTVDGNSYPITSDMVNIDSLTFKRFENVNPIFGASAAFVSIEINIGMSYKSESPDYQYSQNKKTTISIRN</sequence>
<proteinExistence type="predicted"/>
<dbReference type="STRING" id="1802556.A2999_00690"/>
<keyword evidence="1" id="KW-0472">Membrane</keyword>
<dbReference type="AlphaFoldDB" id="A0A1F8DRX8"/>
<evidence type="ECO:0000256" key="1">
    <source>
        <dbReference type="SAM" id="Phobius"/>
    </source>
</evidence>
<keyword evidence="1" id="KW-0812">Transmembrane</keyword>
<keyword evidence="1" id="KW-1133">Transmembrane helix</keyword>
<comment type="caution">
    <text evidence="2">The sequence shown here is derived from an EMBL/GenBank/DDBJ whole genome shotgun (WGS) entry which is preliminary data.</text>
</comment>
<dbReference type="Proteomes" id="UP000178798">
    <property type="component" value="Unassembled WGS sequence"/>
</dbReference>
<reference evidence="2 3" key="1">
    <citation type="journal article" date="2016" name="Nat. Commun.">
        <title>Thousands of microbial genomes shed light on interconnected biogeochemical processes in an aquifer system.</title>
        <authorList>
            <person name="Anantharaman K."/>
            <person name="Brown C.T."/>
            <person name="Hug L.A."/>
            <person name="Sharon I."/>
            <person name="Castelle C.J."/>
            <person name="Probst A.J."/>
            <person name="Thomas B.C."/>
            <person name="Singh A."/>
            <person name="Wilkins M.J."/>
            <person name="Karaoz U."/>
            <person name="Brodie E.L."/>
            <person name="Williams K.H."/>
            <person name="Hubbard S.S."/>
            <person name="Banfield J.F."/>
        </authorList>
    </citation>
    <scope>NUCLEOTIDE SEQUENCE [LARGE SCALE GENOMIC DNA]</scope>
</reference>
<gene>
    <name evidence="2" type="ORF">A2999_00690</name>
</gene>
<evidence type="ECO:0000313" key="2">
    <source>
        <dbReference type="EMBL" id="OGM90739.1"/>
    </source>
</evidence>
<organism evidence="2 3">
    <name type="scientific">Candidatus Wolfebacteria bacterium RIFCSPLOWO2_01_FULL_38_11</name>
    <dbReference type="NCBI Taxonomy" id="1802556"/>
    <lineage>
        <taxon>Bacteria</taxon>
        <taxon>Candidatus Wolfeibacteriota</taxon>
    </lineage>
</organism>
<evidence type="ECO:0008006" key="4">
    <source>
        <dbReference type="Google" id="ProtNLM"/>
    </source>
</evidence>
<name>A0A1F8DRX8_9BACT</name>
<dbReference type="EMBL" id="MGIQ01000015">
    <property type="protein sequence ID" value="OGM90739.1"/>
    <property type="molecule type" value="Genomic_DNA"/>
</dbReference>
<accession>A0A1F8DRX8</accession>
<dbReference type="InterPro" id="IPR012902">
    <property type="entry name" value="N_methyl_site"/>
</dbReference>
<evidence type="ECO:0000313" key="3">
    <source>
        <dbReference type="Proteomes" id="UP000178798"/>
    </source>
</evidence>